<dbReference type="Pfam" id="PF00990">
    <property type="entry name" value="GGDEF"/>
    <property type="match status" value="1"/>
</dbReference>
<dbReference type="PANTHER" id="PTHR44757:SF2">
    <property type="entry name" value="BIOFILM ARCHITECTURE MAINTENANCE PROTEIN MBAA"/>
    <property type="match status" value="1"/>
</dbReference>
<evidence type="ECO:0000313" key="5">
    <source>
        <dbReference type="EMBL" id="MBB6070656.1"/>
    </source>
</evidence>
<dbReference type="CDD" id="cd01949">
    <property type="entry name" value="GGDEF"/>
    <property type="match status" value="1"/>
</dbReference>
<dbReference type="SUPFAM" id="SSF55073">
    <property type="entry name" value="Nucleotide cyclase"/>
    <property type="match status" value="1"/>
</dbReference>
<dbReference type="InterPro" id="IPR035919">
    <property type="entry name" value="EAL_sf"/>
</dbReference>
<dbReference type="EMBL" id="JACHIA010000005">
    <property type="protein sequence ID" value="MBB6070656.1"/>
    <property type="molecule type" value="Genomic_DNA"/>
</dbReference>
<dbReference type="PROSITE" id="PS50883">
    <property type="entry name" value="EAL"/>
    <property type="match status" value="1"/>
</dbReference>
<dbReference type="InterPro" id="IPR029787">
    <property type="entry name" value="Nucleotide_cyclase"/>
</dbReference>
<keyword evidence="6" id="KW-1185">Reference proteome</keyword>
<reference evidence="5 6" key="1">
    <citation type="submission" date="2020-08" db="EMBL/GenBank/DDBJ databases">
        <title>Genomic Encyclopedia of Type Strains, Phase IV (KMG-IV): sequencing the most valuable type-strain genomes for metagenomic binning, comparative biology and taxonomic classification.</title>
        <authorList>
            <person name="Goeker M."/>
        </authorList>
    </citation>
    <scope>NUCLEOTIDE SEQUENCE [LARGE SCALE GENOMIC DNA]</scope>
    <source>
        <strain evidence="5 6">DSM 29007</strain>
    </source>
</reference>
<sequence>MADSECPDGIPDALFQALAMSETVGVAVCDRDFRYLAWNRFMERMTGLSAPSVLGRNALEIHPHLRDERLEPVLRRVLGGESVCLPDRRYHVPGVRSGWIWVQYVPHRAADGSIAGVIGLVHEVPPRTAEERADVLREMADSAWNGGGRIVSAQLVIPVAEARVGPRELRWSRPVRRPLRRVHPSGEDGAPPRAAGERPRGALHDPLTGLANRRGFMDRLEGELDRARRGDGEFAVLCLDLDRFKILNDSLGHPAGDRLLAAVAGRLRGCAGEAGTVARLGGDEFAVLLPSVSVQAAVRATESIHRALTEPVVLEGYEVFASASIGIAPGPGCAGGAEALMRGADAAMYRAKAAGPGGWAVYEQGMHTRALARLRLETDLRRALDQGRISVHYQPIVHLASGRITGMEALARWRHPERGWVPPAEFIACAEETGLILRLGRHVLDTACAQLGAWSAVLPAAGELSVSVNVSVRQFAQAELADQVKMALERGGVAPGRLRLEITESVLMDAGGDAPAVLGRLRSLGAATWMDDFGTGFSSLSALHRLPMDGVKVDRSFLAEDEARGAPVLAAIAGLARGLGLQTVAEGVETPAQLDRVRALGCDHAQGYLISPALDAEAMLALLAQDRRW</sequence>
<dbReference type="Gene3D" id="3.30.450.20">
    <property type="entry name" value="PAS domain"/>
    <property type="match status" value="1"/>
</dbReference>
<dbReference type="Proteomes" id="UP000582837">
    <property type="component" value="Unassembled WGS sequence"/>
</dbReference>
<feature type="domain" description="EAL" evidence="3">
    <location>
        <begin position="373"/>
        <end position="627"/>
    </location>
</feature>
<evidence type="ECO:0000259" key="2">
    <source>
        <dbReference type="PROSITE" id="PS50112"/>
    </source>
</evidence>
<dbReference type="PROSITE" id="PS50112">
    <property type="entry name" value="PAS"/>
    <property type="match status" value="1"/>
</dbReference>
<feature type="domain" description="PAS" evidence="2">
    <location>
        <begin position="11"/>
        <end position="81"/>
    </location>
</feature>
<dbReference type="SMART" id="SM00267">
    <property type="entry name" value="GGDEF"/>
    <property type="match status" value="1"/>
</dbReference>
<dbReference type="SUPFAM" id="SSF55785">
    <property type="entry name" value="PYP-like sensor domain (PAS domain)"/>
    <property type="match status" value="1"/>
</dbReference>
<gene>
    <name evidence="5" type="ORF">HNQ61_002277</name>
</gene>
<dbReference type="InterPro" id="IPR035965">
    <property type="entry name" value="PAS-like_dom_sf"/>
</dbReference>
<dbReference type="PANTHER" id="PTHR44757">
    <property type="entry name" value="DIGUANYLATE CYCLASE DGCP"/>
    <property type="match status" value="1"/>
</dbReference>
<dbReference type="InterPro" id="IPR001633">
    <property type="entry name" value="EAL_dom"/>
</dbReference>
<proteinExistence type="predicted"/>
<dbReference type="CDD" id="cd01948">
    <property type="entry name" value="EAL"/>
    <property type="match status" value="1"/>
</dbReference>
<dbReference type="InterPro" id="IPR052155">
    <property type="entry name" value="Biofilm_reg_signaling"/>
</dbReference>
<dbReference type="Pfam" id="PF00563">
    <property type="entry name" value="EAL"/>
    <property type="match status" value="1"/>
</dbReference>
<feature type="domain" description="GGDEF" evidence="4">
    <location>
        <begin position="232"/>
        <end position="364"/>
    </location>
</feature>
<evidence type="ECO:0000259" key="4">
    <source>
        <dbReference type="PROSITE" id="PS50887"/>
    </source>
</evidence>
<dbReference type="PROSITE" id="PS50887">
    <property type="entry name" value="GGDEF"/>
    <property type="match status" value="1"/>
</dbReference>
<evidence type="ECO:0000259" key="3">
    <source>
        <dbReference type="PROSITE" id="PS50883"/>
    </source>
</evidence>
<dbReference type="AlphaFoldDB" id="A0A841GY40"/>
<evidence type="ECO:0000256" key="1">
    <source>
        <dbReference type="SAM" id="MobiDB-lite"/>
    </source>
</evidence>
<dbReference type="CDD" id="cd00130">
    <property type="entry name" value="PAS"/>
    <property type="match status" value="1"/>
</dbReference>
<comment type="caution">
    <text evidence="5">The sequence shown here is derived from an EMBL/GenBank/DDBJ whole genome shotgun (WGS) entry which is preliminary data.</text>
</comment>
<dbReference type="SMART" id="SM00052">
    <property type="entry name" value="EAL"/>
    <property type="match status" value="1"/>
</dbReference>
<protein>
    <submittedName>
        <fullName evidence="5">Diguanylate cyclase (GGDEF)-like protein/PAS domain S-box-containing protein</fullName>
    </submittedName>
</protein>
<dbReference type="InterPro" id="IPR000014">
    <property type="entry name" value="PAS"/>
</dbReference>
<organism evidence="5 6">
    <name type="scientific">Longimicrobium terrae</name>
    <dbReference type="NCBI Taxonomy" id="1639882"/>
    <lineage>
        <taxon>Bacteria</taxon>
        <taxon>Pseudomonadati</taxon>
        <taxon>Gemmatimonadota</taxon>
        <taxon>Longimicrobiia</taxon>
        <taxon>Longimicrobiales</taxon>
        <taxon>Longimicrobiaceae</taxon>
        <taxon>Longimicrobium</taxon>
    </lineage>
</organism>
<dbReference type="InterPro" id="IPR000160">
    <property type="entry name" value="GGDEF_dom"/>
</dbReference>
<feature type="region of interest" description="Disordered" evidence="1">
    <location>
        <begin position="180"/>
        <end position="203"/>
    </location>
</feature>
<dbReference type="InterPro" id="IPR013656">
    <property type="entry name" value="PAS_4"/>
</dbReference>
<name>A0A841GY40_9BACT</name>
<dbReference type="SUPFAM" id="SSF141868">
    <property type="entry name" value="EAL domain-like"/>
    <property type="match status" value="1"/>
</dbReference>
<dbReference type="Gene3D" id="3.20.20.450">
    <property type="entry name" value="EAL domain"/>
    <property type="match status" value="1"/>
</dbReference>
<dbReference type="NCBIfam" id="TIGR00254">
    <property type="entry name" value="GGDEF"/>
    <property type="match status" value="1"/>
</dbReference>
<dbReference type="Pfam" id="PF08448">
    <property type="entry name" value="PAS_4"/>
    <property type="match status" value="1"/>
</dbReference>
<dbReference type="RefSeq" id="WP_170034502.1">
    <property type="nucleotide sequence ID" value="NZ_JABDTL010000001.1"/>
</dbReference>
<dbReference type="InterPro" id="IPR043128">
    <property type="entry name" value="Rev_trsase/Diguanyl_cyclase"/>
</dbReference>
<dbReference type="NCBIfam" id="TIGR00229">
    <property type="entry name" value="sensory_box"/>
    <property type="match status" value="1"/>
</dbReference>
<dbReference type="Gene3D" id="3.30.70.270">
    <property type="match status" value="1"/>
</dbReference>
<accession>A0A841GY40</accession>
<evidence type="ECO:0000313" key="6">
    <source>
        <dbReference type="Proteomes" id="UP000582837"/>
    </source>
</evidence>